<protein>
    <submittedName>
        <fullName evidence="2">ROK family transcriptional regulator</fullName>
    </submittedName>
</protein>
<organism evidence="2 3">
    <name type="scientific">Pengzhenrongella sicca</name>
    <dbReference type="NCBI Taxonomy" id="2819238"/>
    <lineage>
        <taxon>Bacteria</taxon>
        <taxon>Bacillati</taxon>
        <taxon>Actinomycetota</taxon>
        <taxon>Actinomycetes</taxon>
        <taxon>Micrococcales</taxon>
        <taxon>Pengzhenrongella</taxon>
    </lineage>
</organism>
<dbReference type="SUPFAM" id="SSF46785">
    <property type="entry name" value="Winged helix' DNA-binding domain"/>
    <property type="match status" value="1"/>
</dbReference>
<reference evidence="2" key="1">
    <citation type="submission" date="2021-03" db="EMBL/GenBank/DDBJ databases">
        <title>Pengzhenrongella sicca gen. nov., sp. nov., a new member of suborder Micrococcineae isolated from High-Arctic tundra soil.</title>
        <authorList>
            <person name="Peng F."/>
        </authorList>
    </citation>
    <scope>NUCLEOTIDE SEQUENCE</scope>
    <source>
        <strain evidence="2">LRZ-2</strain>
    </source>
</reference>
<dbReference type="InterPro" id="IPR043129">
    <property type="entry name" value="ATPase_NBD"/>
</dbReference>
<dbReference type="KEGG" id="psic:J4E96_11785"/>
<dbReference type="Gene3D" id="3.30.420.40">
    <property type="match status" value="2"/>
</dbReference>
<name>A0A8A4ZB16_9MICO</name>
<comment type="similarity">
    <text evidence="1">Belongs to the ROK (NagC/XylR) family.</text>
</comment>
<dbReference type="SUPFAM" id="SSF53067">
    <property type="entry name" value="Actin-like ATPase domain"/>
    <property type="match status" value="1"/>
</dbReference>
<dbReference type="PANTHER" id="PTHR18964">
    <property type="entry name" value="ROK (REPRESSOR, ORF, KINASE) FAMILY"/>
    <property type="match status" value="1"/>
</dbReference>
<keyword evidence="3" id="KW-1185">Reference proteome</keyword>
<gene>
    <name evidence="2" type="ORF">J4E96_11785</name>
</gene>
<dbReference type="RefSeq" id="WP_227422302.1">
    <property type="nucleotide sequence ID" value="NZ_CP071868.1"/>
</dbReference>
<dbReference type="InterPro" id="IPR000600">
    <property type="entry name" value="ROK"/>
</dbReference>
<dbReference type="Proteomes" id="UP000663937">
    <property type="component" value="Chromosome"/>
</dbReference>
<proteinExistence type="inferred from homology"/>
<dbReference type="PROSITE" id="PS01125">
    <property type="entry name" value="ROK"/>
    <property type="match status" value="1"/>
</dbReference>
<dbReference type="Pfam" id="PF00480">
    <property type="entry name" value="ROK"/>
    <property type="match status" value="1"/>
</dbReference>
<sequence>MATERPERARNARWRAAAELLELVRRQPGITRADAARRLNVSSGTATEISARLRNLRLLTESPAPAAGRGRPTTVLHPHARGPLVLAAELRHEDWRVAVVTLDGRLHDVQSGRHRSQDPQSVLTDLREALDQARSRYPERLRAVSLAVAGTVRNDELVQASTLGWGAVDLSGLTAGTGLDFLLGNDATLAGVAETRTGAAAGAKTALHLTVEVGIGGALLLDGHPLTGAGGAGGEYGHVPFGNPASQCPCGARGCWDLEVDGRALARHLGEEPPADPRRYARQVLDRAPHEPRAARAVAATVTALAAGIAGLANAHAPEVITLGGLAVPLRIAAPTEFDAAFRGGLMTFLRAQPPPVLDAVHGDDGALHGAAAVGLDHITSESALADWAEKSPEPAAT</sequence>
<evidence type="ECO:0000313" key="2">
    <source>
        <dbReference type="EMBL" id="QTE28073.1"/>
    </source>
</evidence>
<dbReference type="PANTHER" id="PTHR18964:SF149">
    <property type="entry name" value="BIFUNCTIONAL UDP-N-ACETYLGLUCOSAMINE 2-EPIMERASE_N-ACETYLMANNOSAMINE KINASE"/>
    <property type="match status" value="1"/>
</dbReference>
<dbReference type="AlphaFoldDB" id="A0A8A4ZB16"/>
<dbReference type="EMBL" id="CP071868">
    <property type="protein sequence ID" value="QTE28073.1"/>
    <property type="molecule type" value="Genomic_DNA"/>
</dbReference>
<dbReference type="InterPro" id="IPR036390">
    <property type="entry name" value="WH_DNA-bd_sf"/>
</dbReference>
<evidence type="ECO:0000313" key="3">
    <source>
        <dbReference type="Proteomes" id="UP000663937"/>
    </source>
</evidence>
<dbReference type="InterPro" id="IPR036388">
    <property type="entry name" value="WH-like_DNA-bd_sf"/>
</dbReference>
<evidence type="ECO:0000256" key="1">
    <source>
        <dbReference type="ARBA" id="ARBA00006479"/>
    </source>
</evidence>
<dbReference type="Gene3D" id="1.10.10.10">
    <property type="entry name" value="Winged helix-like DNA-binding domain superfamily/Winged helix DNA-binding domain"/>
    <property type="match status" value="1"/>
</dbReference>
<accession>A0A8A4ZB16</accession>
<dbReference type="InterPro" id="IPR049874">
    <property type="entry name" value="ROK_cs"/>
</dbReference>